<protein>
    <submittedName>
        <fullName evidence="1">Uncharacterized protein</fullName>
    </submittedName>
</protein>
<reference evidence="1" key="1">
    <citation type="journal article" date="2015" name="Nature">
        <title>Complex archaea that bridge the gap between prokaryotes and eukaryotes.</title>
        <authorList>
            <person name="Spang A."/>
            <person name="Saw J.H."/>
            <person name="Jorgensen S.L."/>
            <person name="Zaremba-Niedzwiedzka K."/>
            <person name="Martijn J."/>
            <person name="Lind A.E."/>
            <person name="van Eijk R."/>
            <person name="Schleper C."/>
            <person name="Guy L."/>
            <person name="Ettema T.J."/>
        </authorList>
    </citation>
    <scope>NUCLEOTIDE SEQUENCE</scope>
</reference>
<accession>A0A0F9JEQ8</accession>
<proteinExistence type="predicted"/>
<sequence>MNKKKLKEFADMVDKMTDKEKIGFFREKAVRGLIYLFAKIYENE</sequence>
<gene>
    <name evidence="1" type="ORF">LCGC14_1464050</name>
</gene>
<name>A0A0F9JEQ8_9ZZZZ</name>
<evidence type="ECO:0000313" key="1">
    <source>
        <dbReference type="EMBL" id="KKM68118.1"/>
    </source>
</evidence>
<comment type="caution">
    <text evidence="1">The sequence shown here is derived from an EMBL/GenBank/DDBJ whole genome shotgun (WGS) entry which is preliminary data.</text>
</comment>
<dbReference type="EMBL" id="LAZR01010224">
    <property type="protein sequence ID" value="KKM68118.1"/>
    <property type="molecule type" value="Genomic_DNA"/>
</dbReference>
<dbReference type="AlphaFoldDB" id="A0A0F9JEQ8"/>
<organism evidence="1">
    <name type="scientific">marine sediment metagenome</name>
    <dbReference type="NCBI Taxonomy" id="412755"/>
    <lineage>
        <taxon>unclassified sequences</taxon>
        <taxon>metagenomes</taxon>
        <taxon>ecological metagenomes</taxon>
    </lineage>
</organism>